<dbReference type="Pfam" id="PF07801">
    <property type="entry name" value="DUF1647"/>
    <property type="match status" value="1"/>
</dbReference>
<organism evidence="1 2">
    <name type="scientific">Tetranychus urticae</name>
    <name type="common">Two-spotted spider mite</name>
    <dbReference type="NCBI Taxonomy" id="32264"/>
    <lineage>
        <taxon>Eukaryota</taxon>
        <taxon>Metazoa</taxon>
        <taxon>Ecdysozoa</taxon>
        <taxon>Arthropoda</taxon>
        <taxon>Chelicerata</taxon>
        <taxon>Arachnida</taxon>
        <taxon>Acari</taxon>
        <taxon>Acariformes</taxon>
        <taxon>Trombidiformes</taxon>
        <taxon>Prostigmata</taxon>
        <taxon>Eleutherengona</taxon>
        <taxon>Raphignathae</taxon>
        <taxon>Tetranychoidea</taxon>
        <taxon>Tetranychidae</taxon>
        <taxon>Tetranychus</taxon>
    </lineage>
</organism>
<dbReference type="EMBL" id="CAEY01001062">
    <property type="status" value="NOT_ANNOTATED_CDS"/>
    <property type="molecule type" value="Genomic_DNA"/>
</dbReference>
<keyword evidence="2" id="KW-1185">Reference proteome</keyword>
<proteinExistence type="predicted"/>
<evidence type="ECO:0000313" key="2">
    <source>
        <dbReference type="Proteomes" id="UP000015104"/>
    </source>
</evidence>
<accession>T1L401</accession>
<dbReference type="InterPro" id="IPR012444">
    <property type="entry name" value="DUF1647"/>
</dbReference>
<name>T1L401_TETUR</name>
<dbReference type="HOGENOM" id="CLU_047172_0_0_1"/>
<dbReference type="eggNOG" id="ENOG502SA4K">
    <property type="taxonomic scope" value="Eukaryota"/>
</dbReference>
<protein>
    <submittedName>
        <fullName evidence="1">Uncharacterized protein</fullName>
    </submittedName>
</protein>
<dbReference type="OMA" id="CWTIDEP"/>
<dbReference type="EnsemblMetazoa" id="tetur37g00300.1">
    <property type="protein sequence ID" value="tetur37g00300.1"/>
    <property type="gene ID" value="tetur37g00300"/>
</dbReference>
<dbReference type="KEGG" id="tut:107370062"/>
<dbReference type="AlphaFoldDB" id="T1L401"/>
<evidence type="ECO:0000313" key="1">
    <source>
        <dbReference type="EnsemblMetazoa" id="tetur37g00300.1"/>
    </source>
</evidence>
<reference evidence="2" key="1">
    <citation type="submission" date="2011-08" db="EMBL/GenBank/DDBJ databases">
        <authorList>
            <person name="Rombauts S."/>
        </authorList>
    </citation>
    <scope>NUCLEOTIDE SEQUENCE</scope>
    <source>
        <strain evidence="2">London</strain>
    </source>
</reference>
<reference evidence="1" key="2">
    <citation type="submission" date="2015-06" db="UniProtKB">
        <authorList>
            <consortium name="EnsemblMetazoa"/>
        </authorList>
    </citation>
    <scope>IDENTIFICATION</scope>
</reference>
<dbReference type="PANTHER" id="PTHR31389:SF4">
    <property type="entry name" value="LD39211P"/>
    <property type="match status" value="1"/>
</dbReference>
<sequence length="392" mass="45372">MDMFKLSFGCQMKIKGFILLIICLVLSTLFYCLVGDQKPLEGIIYDNHFSQSLVKIKNVVVPAVQENRNYYLNSNTQQKSNTELKEKYLKNLGFTNNPRLFPSSFWNNVTLPVFVTAIKNNEIHYAQELIRSMQESYPEASLLTYLLDMDEEETEEVTKFCNSSVSCYVRKFEFQDFPLHVSDLKLFAFRPIIIQQVLNQAGAVLWIDPGYQLTSSTKTKLEKVTDAAKKEGLQCWTIDEPTTAMTHPRMFDYFHTSPENYYFHRMIESSILVLYNIEKIHTQLMLPWLKCALTTDCIAPIGAQSYGCRFDKRPLYRYSGCHHYDLSALSIILGYMYNYRAEPYSTDGENKFFTMITSDEGDDSKSTKNSLEYTGIDPILRHKARKGKGKFK</sequence>
<dbReference type="PANTHER" id="PTHR31389">
    <property type="entry name" value="LD39211P"/>
    <property type="match status" value="1"/>
</dbReference>
<dbReference type="OrthoDB" id="6414280at2759"/>
<dbReference type="Proteomes" id="UP000015104">
    <property type="component" value="Unassembled WGS sequence"/>
</dbReference>
<gene>
    <name evidence="1" type="primary">107370062</name>
</gene>
<dbReference type="STRING" id="32264.T1L401"/>